<dbReference type="SUPFAM" id="SSF51735">
    <property type="entry name" value="NAD(P)-binding Rossmann-fold domains"/>
    <property type="match status" value="2"/>
</dbReference>
<name>A0A1N7NL70_9GAMM</name>
<dbReference type="InterPro" id="IPR013099">
    <property type="entry name" value="K_chnl_dom"/>
</dbReference>
<reference evidence="5" key="1">
    <citation type="submission" date="2017-01" db="EMBL/GenBank/DDBJ databases">
        <authorList>
            <person name="Varghese N."/>
            <person name="Submissions S."/>
        </authorList>
    </citation>
    <scope>NUCLEOTIDE SEQUENCE [LARGE SCALE GENOMIC DNA]</scope>
    <source>
        <strain evidence="5">DSM 22306</strain>
    </source>
</reference>
<dbReference type="RefSeq" id="WP_054339865.1">
    <property type="nucleotide sequence ID" value="NZ_FTOE01000010.1"/>
</dbReference>
<keyword evidence="2" id="KW-0812">Transmembrane</keyword>
<dbReference type="GO" id="GO:0006813">
    <property type="term" value="P:potassium ion transport"/>
    <property type="evidence" value="ECO:0007669"/>
    <property type="project" value="InterPro"/>
</dbReference>
<accession>A0A1N7NL70</accession>
<keyword evidence="2" id="KW-1133">Transmembrane helix</keyword>
<dbReference type="PROSITE" id="PS51201">
    <property type="entry name" value="RCK_N"/>
    <property type="match status" value="1"/>
</dbReference>
<evidence type="ECO:0000313" key="4">
    <source>
        <dbReference type="EMBL" id="SIS99155.1"/>
    </source>
</evidence>
<dbReference type="OrthoDB" id="9781411at2"/>
<dbReference type="Pfam" id="PF07885">
    <property type="entry name" value="Ion_trans_2"/>
    <property type="match status" value="1"/>
</dbReference>
<organism evidence="4 5">
    <name type="scientific">Neptunomonas antarctica</name>
    <dbReference type="NCBI Taxonomy" id="619304"/>
    <lineage>
        <taxon>Bacteria</taxon>
        <taxon>Pseudomonadati</taxon>
        <taxon>Pseudomonadota</taxon>
        <taxon>Gammaproteobacteria</taxon>
        <taxon>Oceanospirillales</taxon>
        <taxon>Oceanospirillaceae</taxon>
        <taxon>Neptunomonas</taxon>
    </lineage>
</organism>
<dbReference type="GO" id="GO:0005886">
    <property type="term" value="C:plasma membrane"/>
    <property type="evidence" value="ECO:0007669"/>
    <property type="project" value="UniProtKB-SubCell"/>
</dbReference>
<dbReference type="InterPro" id="IPR003148">
    <property type="entry name" value="RCK_N"/>
</dbReference>
<proteinExistence type="predicted"/>
<evidence type="ECO:0000256" key="2">
    <source>
        <dbReference type="SAM" id="Phobius"/>
    </source>
</evidence>
<sequence>MNNVFYLLLRRLRVPFITMIVVYSISVLGFVLIPGQDDQGNVWQMDFFHAVYFVSFMGTTIGFGEIPYAFTDAQRMWTLLMIYATVVSWLYGIGSMLALLQEPVFGRLLRRRSFTREVTGIAEPFYLVCDYGVTGRVVVHKLADRDIRSVVIDMKQDRIDDLEMDNLPLRVPGLCADASLPDVLNDAGLQNPHCIGVLALTDDDNSNLAVSIASKLLMPERMVISRTEAEVTTANLLSFGTDLVVDPFKAYAGYLSMAISASYKHLVYDWLVNPYHRPLSSVYQLKKGRWIICGFGRFGRALYHAFKADDVYITIVDAKEQNINQTEQQIWGIGTEAKTLEEAGIHEAIGIVAGTDNDADNLSIIMTARGMKSKLVTVIRQNLDANRLVFQHSGADFVMEPGRIIANQIMAQIKTPLLPVFIEALKDYDDVWAHTLLNRMSSVVNEDELDSWAFTLSEHDTPAIWMALEEGVVIQMKVFLKDPHDRSHMLPAFPLMLRRGEEIKMLPGELKELKCGDEILFCGLSKAFTQVEWTVNNYNVLQYVLTGKDANTTLLSRWFNKDL</sequence>
<dbReference type="STRING" id="619304.SAMN05421760_11028"/>
<feature type="transmembrane region" description="Helical" evidence="2">
    <location>
        <begin position="47"/>
        <end position="70"/>
    </location>
</feature>
<keyword evidence="5" id="KW-1185">Reference proteome</keyword>
<dbReference type="InterPro" id="IPR036291">
    <property type="entry name" value="NAD(P)-bd_dom_sf"/>
</dbReference>
<dbReference type="InterPro" id="IPR050721">
    <property type="entry name" value="Trk_Ktr_HKT_K-transport"/>
</dbReference>
<protein>
    <submittedName>
        <fullName evidence="4">Ion channel</fullName>
    </submittedName>
</protein>
<evidence type="ECO:0000313" key="5">
    <source>
        <dbReference type="Proteomes" id="UP000185999"/>
    </source>
</evidence>
<dbReference type="Gene3D" id="1.10.287.70">
    <property type="match status" value="1"/>
</dbReference>
<dbReference type="SUPFAM" id="SSF81324">
    <property type="entry name" value="Voltage-gated potassium channels"/>
    <property type="match status" value="1"/>
</dbReference>
<gene>
    <name evidence="4" type="ORF">SAMN05421760_11028</name>
</gene>
<evidence type="ECO:0000256" key="1">
    <source>
        <dbReference type="ARBA" id="ARBA00004651"/>
    </source>
</evidence>
<dbReference type="Proteomes" id="UP000185999">
    <property type="component" value="Unassembled WGS sequence"/>
</dbReference>
<keyword evidence="2" id="KW-0472">Membrane</keyword>
<feature type="transmembrane region" description="Helical" evidence="2">
    <location>
        <begin position="12"/>
        <end position="35"/>
    </location>
</feature>
<dbReference type="PANTHER" id="PTHR43833">
    <property type="entry name" value="POTASSIUM CHANNEL PROTEIN 2-RELATED-RELATED"/>
    <property type="match status" value="1"/>
</dbReference>
<dbReference type="EMBL" id="FTOE01000010">
    <property type="protein sequence ID" value="SIS99155.1"/>
    <property type="molecule type" value="Genomic_DNA"/>
</dbReference>
<evidence type="ECO:0000259" key="3">
    <source>
        <dbReference type="PROSITE" id="PS51201"/>
    </source>
</evidence>
<feature type="transmembrane region" description="Helical" evidence="2">
    <location>
        <begin position="77"/>
        <end position="100"/>
    </location>
</feature>
<dbReference type="Pfam" id="PF02254">
    <property type="entry name" value="TrkA_N"/>
    <property type="match status" value="2"/>
</dbReference>
<comment type="subcellular location">
    <subcellularLocation>
        <location evidence="1">Cell membrane</location>
        <topology evidence="1">Multi-pass membrane protein</topology>
    </subcellularLocation>
</comment>
<dbReference type="AlphaFoldDB" id="A0A1N7NL70"/>
<dbReference type="Gene3D" id="3.40.50.720">
    <property type="entry name" value="NAD(P)-binding Rossmann-like Domain"/>
    <property type="match status" value="2"/>
</dbReference>
<feature type="domain" description="RCK N-terminal" evidence="3">
    <location>
        <begin position="287"/>
        <end position="399"/>
    </location>
</feature>